<evidence type="ECO:0000256" key="2">
    <source>
        <dbReference type="ARBA" id="ARBA00022618"/>
    </source>
</evidence>
<name>A0AA88Y9U0_PINIB</name>
<evidence type="ECO:0000256" key="1">
    <source>
        <dbReference type="ARBA" id="ARBA00010547"/>
    </source>
</evidence>
<feature type="domain" description="Anaphase-promoting complex subunit 1 beta-sandwich" evidence="9">
    <location>
        <begin position="304"/>
        <end position="389"/>
    </location>
</feature>
<dbReference type="GO" id="GO:0060090">
    <property type="term" value="F:molecular adaptor activity"/>
    <property type="evidence" value="ECO:0007669"/>
    <property type="project" value="TreeGrafter"/>
</dbReference>
<feature type="coiled-coil region" evidence="6">
    <location>
        <begin position="524"/>
        <end position="551"/>
    </location>
</feature>
<keyword evidence="2" id="KW-0132">Cell division</keyword>
<dbReference type="EMBL" id="VSWD01000009">
    <property type="protein sequence ID" value="KAK3092280.1"/>
    <property type="molecule type" value="Genomic_DNA"/>
</dbReference>
<dbReference type="GO" id="GO:0005680">
    <property type="term" value="C:anaphase-promoting complex"/>
    <property type="evidence" value="ECO:0007669"/>
    <property type="project" value="InterPro"/>
</dbReference>
<dbReference type="Proteomes" id="UP001186944">
    <property type="component" value="Unassembled WGS sequence"/>
</dbReference>
<proteinExistence type="inferred from homology"/>
<dbReference type="PANTHER" id="PTHR12827">
    <property type="entry name" value="MEIOTIC CHECKPOINT REGULATOR TSG24 FAMILY MEMBER"/>
    <property type="match status" value="1"/>
</dbReference>
<evidence type="ECO:0008006" key="12">
    <source>
        <dbReference type="Google" id="ProtNLM"/>
    </source>
</evidence>
<keyword evidence="7" id="KW-1133">Transmembrane helix</keyword>
<keyword evidence="7" id="KW-0812">Transmembrane</keyword>
<keyword evidence="5" id="KW-0131">Cell cycle</keyword>
<comment type="caution">
    <text evidence="10">The sequence shown here is derived from an EMBL/GenBank/DDBJ whole genome shotgun (WGS) entry which is preliminary data.</text>
</comment>
<evidence type="ECO:0000256" key="5">
    <source>
        <dbReference type="ARBA" id="ARBA00023306"/>
    </source>
</evidence>
<keyword evidence="7" id="KW-0472">Membrane</keyword>
<evidence type="ECO:0000256" key="3">
    <source>
        <dbReference type="ARBA" id="ARBA00022737"/>
    </source>
</evidence>
<dbReference type="InterPro" id="IPR041221">
    <property type="entry name" value="APC1_C"/>
</dbReference>
<keyword evidence="6" id="KW-0175">Coiled coil</keyword>
<comment type="similarity">
    <text evidence="1">Belongs to the APC1 family.</text>
</comment>
<dbReference type="InterPro" id="IPR024990">
    <property type="entry name" value="Apc1"/>
</dbReference>
<gene>
    <name evidence="10" type="ORF">FSP39_000671</name>
</gene>
<reference evidence="10" key="1">
    <citation type="submission" date="2019-08" db="EMBL/GenBank/DDBJ databases">
        <title>The improved chromosome-level genome for the pearl oyster Pinctada fucata martensii using PacBio sequencing and Hi-C.</title>
        <authorList>
            <person name="Zheng Z."/>
        </authorList>
    </citation>
    <scope>NUCLEOTIDE SEQUENCE</scope>
    <source>
        <strain evidence="10">ZZ-2019</strain>
        <tissue evidence="10">Adductor muscle</tissue>
    </source>
</reference>
<dbReference type="Pfam" id="PF18122">
    <property type="entry name" value="APC1_C"/>
    <property type="match status" value="1"/>
</dbReference>
<evidence type="ECO:0000256" key="7">
    <source>
        <dbReference type="SAM" id="Phobius"/>
    </source>
</evidence>
<feature type="transmembrane region" description="Helical" evidence="7">
    <location>
        <begin position="236"/>
        <end position="255"/>
    </location>
</feature>
<keyword evidence="4" id="KW-0498">Mitosis</keyword>
<evidence type="ECO:0000313" key="10">
    <source>
        <dbReference type="EMBL" id="KAK3092280.1"/>
    </source>
</evidence>
<dbReference type="AlphaFoldDB" id="A0AA88Y9U0"/>
<evidence type="ECO:0000259" key="8">
    <source>
        <dbReference type="Pfam" id="PF18122"/>
    </source>
</evidence>
<dbReference type="GO" id="GO:0070979">
    <property type="term" value="P:protein K11-linked ubiquitination"/>
    <property type="evidence" value="ECO:0007669"/>
    <property type="project" value="TreeGrafter"/>
</dbReference>
<dbReference type="Gene3D" id="1.25.10.10">
    <property type="entry name" value="Leucine-rich Repeat Variant"/>
    <property type="match status" value="1"/>
</dbReference>
<organism evidence="10 11">
    <name type="scientific">Pinctada imbricata</name>
    <name type="common">Atlantic pearl-oyster</name>
    <name type="synonym">Pinctada martensii</name>
    <dbReference type="NCBI Taxonomy" id="66713"/>
    <lineage>
        <taxon>Eukaryota</taxon>
        <taxon>Metazoa</taxon>
        <taxon>Spiralia</taxon>
        <taxon>Lophotrochozoa</taxon>
        <taxon>Mollusca</taxon>
        <taxon>Bivalvia</taxon>
        <taxon>Autobranchia</taxon>
        <taxon>Pteriomorphia</taxon>
        <taxon>Pterioida</taxon>
        <taxon>Pterioidea</taxon>
        <taxon>Pteriidae</taxon>
        <taxon>Pinctada</taxon>
    </lineage>
</organism>
<protein>
    <recommendedName>
        <fullName evidence="12">Anaphase-promoting complex subunit 1</fullName>
    </recommendedName>
</protein>
<dbReference type="PANTHER" id="PTHR12827:SF3">
    <property type="entry name" value="ANAPHASE-PROMOTING COMPLEX SUBUNIT 1"/>
    <property type="match status" value="1"/>
</dbReference>
<feature type="domain" description="Anaphase-promoting complex subunit 1 C-terminal" evidence="8">
    <location>
        <begin position="423"/>
        <end position="576"/>
    </location>
</feature>
<dbReference type="InterPro" id="IPR011989">
    <property type="entry name" value="ARM-like"/>
</dbReference>
<evidence type="ECO:0000256" key="4">
    <source>
        <dbReference type="ARBA" id="ARBA00022776"/>
    </source>
</evidence>
<dbReference type="GO" id="GO:0031145">
    <property type="term" value="P:anaphase-promoting complex-dependent catabolic process"/>
    <property type="evidence" value="ECO:0007669"/>
    <property type="project" value="TreeGrafter"/>
</dbReference>
<evidence type="ECO:0000313" key="11">
    <source>
        <dbReference type="Proteomes" id="UP001186944"/>
    </source>
</evidence>
<dbReference type="InterPro" id="IPR048971">
    <property type="entry name" value="Apc1_3rd"/>
</dbReference>
<dbReference type="Pfam" id="PF21282">
    <property type="entry name" value="APC1_3rd"/>
    <property type="match status" value="1"/>
</dbReference>
<sequence length="618" mass="69774">MWSSDLNMADTLCHFMVGGEKRPMTGRDKERFRSPSYQIHEGDCVNVDVTSPGATLALGMLYFKTNNKAVADWLVTPDTQFMLDHVRPDFLLLRTLARGLVLWDSVMPSFEWIMDNIPQLIKDRAFKRGREDEDEDNLIDYETMSQGYCNIVAGACMVVGLKFAGTANAAAFDALMKCMNLSLKVMSIPNSVEQTGRSALENCMVVVLLALGMGNLEVMRLCRMLRSRIGPPYNHIVVYGCYMAISMALGLLFLGGGRYSLKSTPESIAVMLCAFFPKFPQHSNDNRYHLQAFRHLYVLAAEPRLVLPRDVDTGFPCYVPMEIRFRSTENYGSESFQTLAPSLLPQLDLIEEVKILGPRYWPIVFNINKNWNTLKLVLQNNGVLYVKQRAGHLSYVEDPKGYRSMLAKSLTSDHSSHFSTKPEVIKAFTSDPLILSLVNNFLGINTDKENPTLQSMSAILYECVTKEKPEVISSCIALQQILEKSEFHLKYTAICQLKLVKTYNCCQFGVLREGGLKMEQLIKMEFVMALISRLENILDKWQEENMELLVKYLQGEDMKAYEICHLSAYLTWFDIPTPSDIAKIVVEGAPTLPTLCACLPNLPVRTVLRILSAWTAAT</sequence>
<accession>A0AA88Y9U0</accession>
<dbReference type="GO" id="GO:0007091">
    <property type="term" value="P:metaphase/anaphase transition of mitotic cell cycle"/>
    <property type="evidence" value="ECO:0007669"/>
    <property type="project" value="TreeGrafter"/>
</dbReference>
<keyword evidence="3" id="KW-0677">Repeat</keyword>
<dbReference type="GO" id="GO:0051301">
    <property type="term" value="P:cell division"/>
    <property type="evidence" value="ECO:0007669"/>
    <property type="project" value="UniProtKB-KW"/>
</dbReference>
<evidence type="ECO:0000259" key="9">
    <source>
        <dbReference type="Pfam" id="PF21282"/>
    </source>
</evidence>
<evidence type="ECO:0000256" key="6">
    <source>
        <dbReference type="SAM" id="Coils"/>
    </source>
</evidence>
<keyword evidence="11" id="KW-1185">Reference proteome</keyword>